<gene>
    <name evidence="1" type="ORF">M9H77_24127</name>
</gene>
<protein>
    <submittedName>
        <fullName evidence="1">Uncharacterized protein</fullName>
    </submittedName>
</protein>
<reference evidence="2" key="1">
    <citation type="journal article" date="2023" name="Nat. Plants">
        <title>Single-cell RNA sequencing provides a high-resolution roadmap for understanding the multicellular compartmentation of specialized metabolism.</title>
        <authorList>
            <person name="Sun S."/>
            <person name="Shen X."/>
            <person name="Li Y."/>
            <person name="Li Y."/>
            <person name="Wang S."/>
            <person name="Li R."/>
            <person name="Zhang H."/>
            <person name="Shen G."/>
            <person name="Guo B."/>
            <person name="Wei J."/>
            <person name="Xu J."/>
            <person name="St-Pierre B."/>
            <person name="Chen S."/>
            <person name="Sun C."/>
        </authorList>
    </citation>
    <scope>NUCLEOTIDE SEQUENCE [LARGE SCALE GENOMIC DNA]</scope>
</reference>
<accession>A0ACC0AW70</accession>
<sequence length="91" mass="10156">MQCHIWALRTKSGSRNEVIGIKFQHLVVKTHTSARLPNNRTPISLVKTGYRLLDHTYMEHGSYALSKKQKTVFVDSPGGGSGTIILQTGYQ</sequence>
<evidence type="ECO:0000313" key="2">
    <source>
        <dbReference type="Proteomes" id="UP001060085"/>
    </source>
</evidence>
<comment type="caution">
    <text evidence="1">The sequence shown here is derived from an EMBL/GenBank/DDBJ whole genome shotgun (WGS) entry which is preliminary data.</text>
</comment>
<name>A0ACC0AW70_CATRO</name>
<dbReference type="Proteomes" id="UP001060085">
    <property type="component" value="Linkage Group LG05"/>
</dbReference>
<dbReference type="EMBL" id="CM044705">
    <property type="protein sequence ID" value="KAI5664804.1"/>
    <property type="molecule type" value="Genomic_DNA"/>
</dbReference>
<organism evidence="1 2">
    <name type="scientific">Catharanthus roseus</name>
    <name type="common">Madagascar periwinkle</name>
    <name type="synonym">Vinca rosea</name>
    <dbReference type="NCBI Taxonomy" id="4058"/>
    <lineage>
        <taxon>Eukaryota</taxon>
        <taxon>Viridiplantae</taxon>
        <taxon>Streptophyta</taxon>
        <taxon>Embryophyta</taxon>
        <taxon>Tracheophyta</taxon>
        <taxon>Spermatophyta</taxon>
        <taxon>Magnoliopsida</taxon>
        <taxon>eudicotyledons</taxon>
        <taxon>Gunneridae</taxon>
        <taxon>Pentapetalae</taxon>
        <taxon>asterids</taxon>
        <taxon>lamiids</taxon>
        <taxon>Gentianales</taxon>
        <taxon>Apocynaceae</taxon>
        <taxon>Rauvolfioideae</taxon>
        <taxon>Vinceae</taxon>
        <taxon>Catharanthinae</taxon>
        <taxon>Catharanthus</taxon>
    </lineage>
</organism>
<evidence type="ECO:0000313" key="1">
    <source>
        <dbReference type="EMBL" id="KAI5664804.1"/>
    </source>
</evidence>
<keyword evidence="2" id="KW-1185">Reference proteome</keyword>
<proteinExistence type="predicted"/>